<evidence type="ECO:0000313" key="2">
    <source>
        <dbReference type="Proteomes" id="UP001055439"/>
    </source>
</evidence>
<organism evidence="1 2">
    <name type="scientific">Musa troglodytarum</name>
    <name type="common">fe'i banana</name>
    <dbReference type="NCBI Taxonomy" id="320322"/>
    <lineage>
        <taxon>Eukaryota</taxon>
        <taxon>Viridiplantae</taxon>
        <taxon>Streptophyta</taxon>
        <taxon>Embryophyta</taxon>
        <taxon>Tracheophyta</taxon>
        <taxon>Spermatophyta</taxon>
        <taxon>Magnoliopsida</taxon>
        <taxon>Liliopsida</taxon>
        <taxon>Zingiberales</taxon>
        <taxon>Musaceae</taxon>
        <taxon>Musa</taxon>
    </lineage>
</organism>
<evidence type="ECO:0000313" key="1">
    <source>
        <dbReference type="EMBL" id="URD72537.1"/>
    </source>
</evidence>
<name>A0A9E7E9L5_9LILI</name>
<sequence>MVAHFATRRTAPSKLLEKLLIAPFSPPVAAVAIVIRSLNTSAALREFDDKDDRGLDSFLEVFDLLSEPQTGC</sequence>
<proteinExistence type="predicted"/>
<keyword evidence="2" id="KW-1185">Reference proteome</keyword>
<accession>A0A9E7E9L5</accession>
<dbReference type="EMBL" id="CP097502">
    <property type="protein sequence ID" value="URD72537.1"/>
    <property type="molecule type" value="Genomic_DNA"/>
</dbReference>
<protein>
    <submittedName>
        <fullName evidence="1">Uncharacterized protein</fullName>
    </submittedName>
</protein>
<dbReference type="AlphaFoldDB" id="A0A9E7E9L5"/>
<dbReference type="Proteomes" id="UP001055439">
    <property type="component" value="Chromosome 1"/>
</dbReference>
<gene>
    <name evidence="1" type="ORF">MUK42_37563</name>
</gene>
<reference evidence="1" key="1">
    <citation type="submission" date="2022-05" db="EMBL/GenBank/DDBJ databases">
        <title>The Musa troglodytarum L. genome provides insights into the mechanism of non-climacteric behaviour and enrichment of carotenoids.</title>
        <authorList>
            <person name="Wang J."/>
        </authorList>
    </citation>
    <scope>NUCLEOTIDE SEQUENCE</scope>
    <source>
        <tissue evidence="1">Leaf</tissue>
    </source>
</reference>